<reference evidence="3" key="1">
    <citation type="submission" date="2025-08" db="UniProtKB">
        <authorList>
            <consortium name="RefSeq"/>
        </authorList>
    </citation>
    <scope>IDENTIFICATION</scope>
    <source>
        <strain evidence="3">11010-0011.00</strain>
        <tissue evidence="3">Whole body</tissue>
    </source>
</reference>
<feature type="chain" id="PRO_5026941383" evidence="1">
    <location>
        <begin position="20"/>
        <end position="138"/>
    </location>
</feature>
<name>A0A6J2TE57_DROLE</name>
<dbReference type="GeneID" id="115624497"/>
<evidence type="ECO:0000256" key="1">
    <source>
        <dbReference type="SAM" id="SignalP"/>
    </source>
</evidence>
<organism evidence="2 3">
    <name type="scientific">Drosophila lebanonensis</name>
    <name type="common">Fruit fly</name>
    <name type="synonym">Scaptodrosophila lebanonensis</name>
    <dbReference type="NCBI Taxonomy" id="7225"/>
    <lineage>
        <taxon>Eukaryota</taxon>
        <taxon>Metazoa</taxon>
        <taxon>Ecdysozoa</taxon>
        <taxon>Arthropoda</taxon>
        <taxon>Hexapoda</taxon>
        <taxon>Insecta</taxon>
        <taxon>Pterygota</taxon>
        <taxon>Neoptera</taxon>
        <taxon>Endopterygota</taxon>
        <taxon>Diptera</taxon>
        <taxon>Brachycera</taxon>
        <taxon>Muscomorpha</taxon>
        <taxon>Ephydroidea</taxon>
        <taxon>Drosophilidae</taxon>
        <taxon>Scaptodrosophila</taxon>
    </lineage>
</organism>
<proteinExistence type="predicted"/>
<evidence type="ECO:0000313" key="2">
    <source>
        <dbReference type="Proteomes" id="UP000504634"/>
    </source>
</evidence>
<dbReference type="AlphaFoldDB" id="A0A6J2TE57"/>
<dbReference type="RefSeq" id="XP_030375061.1">
    <property type="nucleotide sequence ID" value="XM_030519201.1"/>
</dbReference>
<protein>
    <submittedName>
        <fullName evidence="3">Uncharacterized protein LOC115624497</fullName>
    </submittedName>
</protein>
<accession>A0A6J2TE57</accession>
<gene>
    <name evidence="3" type="primary">LOC115624497</name>
</gene>
<dbReference type="Proteomes" id="UP000504634">
    <property type="component" value="Unplaced"/>
</dbReference>
<evidence type="ECO:0000313" key="3">
    <source>
        <dbReference type="RefSeq" id="XP_030375061.1"/>
    </source>
</evidence>
<feature type="signal peptide" evidence="1">
    <location>
        <begin position="1"/>
        <end position="19"/>
    </location>
</feature>
<keyword evidence="1" id="KW-0732">Signal</keyword>
<keyword evidence="2" id="KW-1185">Reference proteome</keyword>
<sequence>MFGRAAAVFLIYLPSLVLAVGQCSRRPIVKTKLKGNLYESAIWTNEKEYLKCARVNYPIKIEVAETDAAAQKVQLTQVLATDNKFYVAELTCSETKDLKFKDTIMIYTKRKMGLDLKQRIEHDLKKLGFKKKQLQLCH</sequence>